<proteinExistence type="predicted"/>
<comment type="caution">
    <text evidence="9">The sequence shown here is derived from an EMBL/GenBank/DDBJ whole genome shotgun (WGS) entry which is preliminary data.</text>
</comment>
<keyword evidence="10" id="KW-1185">Reference proteome</keyword>
<dbReference type="PANTHER" id="PTHR34220">
    <property type="entry name" value="SENSOR HISTIDINE KINASE YPDA"/>
    <property type="match status" value="1"/>
</dbReference>
<reference evidence="10" key="1">
    <citation type="journal article" date="2019" name="Int. J. Syst. Evol. Microbiol.">
        <title>The Global Catalogue of Microorganisms (GCM) 10K type strain sequencing project: providing services to taxonomists for standard genome sequencing and annotation.</title>
        <authorList>
            <consortium name="The Broad Institute Genomics Platform"/>
            <consortium name="The Broad Institute Genome Sequencing Center for Infectious Disease"/>
            <person name="Wu L."/>
            <person name="Ma J."/>
        </authorList>
    </citation>
    <scope>NUCLEOTIDE SEQUENCE [LARGE SCALE GENOMIC DNA]</scope>
    <source>
        <strain evidence="10">CGMCC 1.3240</strain>
    </source>
</reference>
<keyword evidence="7" id="KW-0812">Transmembrane</keyword>
<dbReference type="SMART" id="SM00304">
    <property type="entry name" value="HAMP"/>
    <property type="match status" value="1"/>
</dbReference>
<dbReference type="SMART" id="SM00387">
    <property type="entry name" value="HATPase_c"/>
    <property type="match status" value="1"/>
</dbReference>
<feature type="transmembrane region" description="Helical" evidence="7">
    <location>
        <begin position="20"/>
        <end position="38"/>
    </location>
</feature>
<dbReference type="PANTHER" id="PTHR34220:SF7">
    <property type="entry name" value="SENSOR HISTIDINE KINASE YPDA"/>
    <property type="match status" value="1"/>
</dbReference>
<evidence type="ECO:0000256" key="7">
    <source>
        <dbReference type="SAM" id="Phobius"/>
    </source>
</evidence>
<evidence type="ECO:0000256" key="6">
    <source>
        <dbReference type="ARBA" id="ARBA00023136"/>
    </source>
</evidence>
<feature type="transmembrane region" description="Helical" evidence="7">
    <location>
        <begin position="278"/>
        <end position="300"/>
    </location>
</feature>
<keyword evidence="5 9" id="KW-0418">Kinase</keyword>
<gene>
    <name evidence="9" type="ORF">ACFPYJ_14230</name>
</gene>
<evidence type="ECO:0000256" key="5">
    <source>
        <dbReference type="ARBA" id="ARBA00022777"/>
    </source>
</evidence>
<keyword evidence="3" id="KW-0597">Phosphoprotein</keyword>
<evidence type="ECO:0000256" key="2">
    <source>
        <dbReference type="ARBA" id="ARBA00022475"/>
    </source>
</evidence>
<dbReference type="Gene3D" id="6.10.340.10">
    <property type="match status" value="1"/>
</dbReference>
<evidence type="ECO:0000256" key="1">
    <source>
        <dbReference type="ARBA" id="ARBA00004651"/>
    </source>
</evidence>
<organism evidence="9 10">
    <name type="scientific">Paenibacillus solisilvae</name>
    <dbReference type="NCBI Taxonomy" id="2486751"/>
    <lineage>
        <taxon>Bacteria</taxon>
        <taxon>Bacillati</taxon>
        <taxon>Bacillota</taxon>
        <taxon>Bacilli</taxon>
        <taxon>Bacillales</taxon>
        <taxon>Paenibacillaceae</taxon>
        <taxon>Paenibacillus</taxon>
    </lineage>
</organism>
<dbReference type="InterPro" id="IPR003594">
    <property type="entry name" value="HATPase_dom"/>
</dbReference>
<dbReference type="InterPro" id="IPR003660">
    <property type="entry name" value="HAMP_dom"/>
</dbReference>
<dbReference type="RefSeq" id="WP_379188814.1">
    <property type="nucleotide sequence ID" value="NZ_JBHSOW010000047.1"/>
</dbReference>
<evidence type="ECO:0000313" key="10">
    <source>
        <dbReference type="Proteomes" id="UP001596047"/>
    </source>
</evidence>
<dbReference type="Pfam" id="PF00672">
    <property type="entry name" value="HAMP"/>
    <property type="match status" value="1"/>
</dbReference>
<evidence type="ECO:0000259" key="8">
    <source>
        <dbReference type="PROSITE" id="PS50885"/>
    </source>
</evidence>
<name>A0ABW0W1G6_9BACL</name>
<comment type="subcellular location">
    <subcellularLocation>
        <location evidence="1">Cell membrane</location>
        <topology evidence="1">Multi-pass membrane protein</topology>
    </subcellularLocation>
</comment>
<sequence length="566" mass="65123">MKRVIYGLFNRLRFKHKLFLSYLLVIFIPIMVLGVYSYKQSEQMLNMQAIQGIEKNVDTISESIDGSVERYNHTIQSIVYNKTFQKIVTNDYLDLVNLSYDLKEYLTPYLNMMVMLDKEIDQVTFYTQTYVPEYGDSVLSAARVENEQWYKDAMNKTGSQWFFEDGLFVVSKFPRFFADKATNLVYMRVNDDSLFKNVTDLAKDYSVAIADEQGRVIYSNQSASKNTLDADALIRMNEGALMVGGAESFLVKKAVRQTGWTIYCIVPAVQVSPNVGSIINATLIIIGACMLGVLIIIWIFSKTMIRRIYSLNVWMKRVEIGDLRMRIRSDSKDEIGELTNRFGTMLIRLNELIDELYRNKIVQKEAEFKALQWQMNPHFLYNTLSFINWKALKSEAYDISHIVTTLSKFYRTGLNRGDNIIPVRDELEHIKSYIEIIQIMKDYSFDVTYEIDEAVFDYTTINFILQPLAENAIKHGINRKTTGRGMLRIKAKLGDRTVEFTVEDNGEGMPPETAKTIMQNQCSGYGLKNVNERLQLRFGSDYSIAVESIAGSCTLMKIIIPQNIQS</sequence>
<keyword evidence="4 9" id="KW-0808">Transferase</keyword>
<keyword evidence="6 7" id="KW-0472">Membrane</keyword>
<dbReference type="SUPFAM" id="SSF158472">
    <property type="entry name" value="HAMP domain-like"/>
    <property type="match status" value="1"/>
</dbReference>
<dbReference type="Gene3D" id="3.30.565.10">
    <property type="entry name" value="Histidine kinase-like ATPase, C-terminal domain"/>
    <property type="match status" value="1"/>
</dbReference>
<keyword evidence="2" id="KW-1003">Cell membrane</keyword>
<dbReference type="CDD" id="cd06225">
    <property type="entry name" value="HAMP"/>
    <property type="match status" value="1"/>
</dbReference>
<dbReference type="InterPro" id="IPR050640">
    <property type="entry name" value="Bact_2-comp_sensor_kinase"/>
</dbReference>
<dbReference type="EMBL" id="JBHSOW010000047">
    <property type="protein sequence ID" value="MFC5650266.1"/>
    <property type="molecule type" value="Genomic_DNA"/>
</dbReference>
<dbReference type="Proteomes" id="UP001596047">
    <property type="component" value="Unassembled WGS sequence"/>
</dbReference>
<dbReference type="PROSITE" id="PS50885">
    <property type="entry name" value="HAMP"/>
    <property type="match status" value="1"/>
</dbReference>
<accession>A0ABW0W1G6</accession>
<evidence type="ECO:0000256" key="4">
    <source>
        <dbReference type="ARBA" id="ARBA00022679"/>
    </source>
</evidence>
<feature type="domain" description="HAMP" evidence="8">
    <location>
        <begin position="302"/>
        <end position="354"/>
    </location>
</feature>
<dbReference type="InterPro" id="IPR010559">
    <property type="entry name" value="Sig_transdc_His_kin_internal"/>
</dbReference>
<keyword evidence="7" id="KW-1133">Transmembrane helix</keyword>
<evidence type="ECO:0000313" key="9">
    <source>
        <dbReference type="EMBL" id="MFC5650266.1"/>
    </source>
</evidence>
<dbReference type="GO" id="GO:0004673">
    <property type="term" value="F:protein histidine kinase activity"/>
    <property type="evidence" value="ECO:0007669"/>
    <property type="project" value="UniProtKB-EC"/>
</dbReference>
<dbReference type="EC" id="2.7.13.3" evidence="9"/>
<dbReference type="SUPFAM" id="SSF55874">
    <property type="entry name" value="ATPase domain of HSP90 chaperone/DNA topoisomerase II/histidine kinase"/>
    <property type="match status" value="1"/>
</dbReference>
<dbReference type="Pfam" id="PF02518">
    <property type="entry name" value="HATPase_c"/>
    <property type="match status" value="1"/>
</dbReference>
<evidence type="ECO:0000256" key="3">
    <source>
        <dbReference type="ARBA" id="ARBA00022553"/>
    </source>
</evidence>
<protein>
    <submittedName>
        <fullName evidence="9">Sensor histidine kinase</fullName>
        <ecNumber evidence="9">2.7.13.3</ecNumber>
    </submittedName>
</protein>
<dbReference type="InterPro" id="IPR036890">
    <property type="entry name" value="HATPase_C_sf"/>
</dbReference>
<dbReference type="Pfam" id="PF06580">
    <property type="entry name" value="His_kinase"/>
    <property type="match status" value="1"/>
</dbReference>